<dbReference type="Proteomes" id="UP000184020">
    <property type="component" value="Unassembled WGS sequence"/>
</dbReference>
<dbReference type="EMBL" id="FQWF01000011">
    <property type="protein sequence ID" value="SHG90886.1"/>
    <property type="molecule type" value="Genomic_DNA"/>
</dbReference>
<accession>A0A1M5NMW0</accession>
<dbReference type="STRING" id="229205.SAMN05444372_111137"/>
<feature type="transmembrane region" description="Helical" evidence="1">
    <location>
        <begin position="71"/>
        <end position="89"/>
    </location>
</feature>
<gene>
    <name evidence="2" type="ORF">SAMN05444372_111137</name>
</gene>
<evidence type="ECO:0000313" key="2">
    <source>
        <dbReference type="EMBL" id="SHG90886.1"/>
    </source>
</evidence>
<proteinExistence type="predicted"/>
<feature type="transmembrane region" description="Helical" evidence="1">
    <location>
        <begin position="46"/>
        <end position="65"/>
    </location>
</feature>
<reference evidence="3" key="1">
    <citation type="submission" date="2016-11" db="EMBL/GenBank/DDBJ databases">
        <authorList>
            <person name="Varghese N."/>
            <person name="Submissions S."/>
        </authorList>
    </citation>
    <scope>NUCLEOTIDE SEQUENCE [LARGE SCALE GENOMIC DNA]</scope>
    <source>
        <strain evidence="3">DSM 17659</strain>
    </source>
</reference>
<organism evidence="2 3">
    <name type="scientific">Flavobacterium micromati</name>
    <dbReference type="NCBI Taxonomy" id="229205"/>
    <lineage>
        <taxon>Bacteria</taxon>
        <taxon>Pseudomonadati</taxon>
        <taxon>Bacteroidota</taxon>
        <taxon>Flavobacteriia</taxon>
        <taxon>Flavobacteriales</taxon>
        <taxon>Flavobacteriaceae</taxon>
        <taxon>Flavobacterium</taxon>
    </lineage>
</organism>
<keyword evidence="1" id="KW-0812">Transmembrane</keyword>
<feature type="transmembrane region" description="Helical" evidence="1">
    <location>
        <begin position="6"/>
        <end position="25"/>
    </location>
</feature>
<keyword evidence="1" id="KW-1133">Transmembrane helix</keyword>
<dbReference type="RefSeq" id="WP_073020941.1">
    <property type="nucleotide sequence ID" value="NZ_FQWF01000011.1"/>
</dbReference>
<keyword evidence="1" id="KW-0472">Membrane</keyword>
<dbReference type="OrthoDB" id="1362378at2"/>
<evidence type="ECO:0000313" key="3">
    <source>
        <dbReference type="Proteomes" id="UP000184020"/>
    </source>
</evidence>
<dbReference type="AlphaFoldDB" id="A0A1M5NMW0"/>
<protein>
    <submittedName>
        <fullName evidence="2">Uncharacterized protein</fullName>
    </submittedName>
</protein>
<evidence type="ECO:0000256" key="1">
    <source>
        <dbReference type="SAM" id="Phobius"/>
    </source>
</evidence>
<keyword evidence="3" id="KW-1185">Reference proteome</keyword>
<name>A0A1M5NMW0_9FLAO</name>
<sequence>MNKIDLLYGFIFGIVAALLGTYLFITFYTDFTFASGLQILKSQGNLGKVITLGAIPSLAVFGLLLSLNKEMMARGVVLAVIALAILTIFI</sequence>